<protein>
    <submittedName>
        <fullName evidence="1">Uncharacterized protein</fullName>
    </submittedName>
</protein>
<evidence type="ECO:0000313" key="1">
    <source>
        <dbReference type="EMBL" id="CAF1653464.1"/>
    </source>
</evidence>
<gene>
    <name evidence="1" type="ORF">OVA965_LOCUS44949</name>
    <name evidence="2" type="ORF">TMI583_LOCUS48049</name>
</gene>
<dbReference type="Proteomes" id="UP000682733">
    <property type="component" value="Unassembled WGS sequence"/>
</dbReference>
<evidence type="ECO:0000313" key="2">
    <source>
        <dbReference type="EMBL" id="CAF4503360.1"/>
    </source>
</evidence>
<organism evidence="1 3">
    <name type="scientific">Didymodactylos carnosus</name>
    <dbReference type="NCBI Taxonomy" id="1234261"/>
    <lineage>
        <taxon>Eukaryota</taxon>
        <taxon>Metazoa</taxon>
        <taxon>Spiralia</taxon>
        <taxon>Gnathifera</taxon>
        <taxon>Rotifera</taxon>
        <taxon>Eurotatoria</taxon>
        <taxon>Bdelloidea</taxon>
        <taxon>Philodinida</taxon>
        <taxon>Philodinidae</taxon>
        <taxon>Didymodactylos</taxon>
    </lineage>
</organism>
<accession>A0A8S2G9G5</accession>
<evidence type="ECO:0000313" key="3">
    <source>
        <dbReference type="Proteomes" id="UP000677228"/>
    </source>
</evidence>
<comment type="caution">
    <text evidence="1">The sequence shown here is derived from an EMBL/GenBank/DDBJ whole genome shotgun (WGS) entry which is preliminary data.</text>
</comment>
<proteinExistence type="predicted"/>
<dbReference type="EMBL" id="CAJOBA010096023">
    <property type="protein sequence ID" value="CAF4503360.1"/>
    <property type="molecule type" value="Genomic_DNA"/>
</dbReference>
<dbReference type="AlphaFoldDB" id="A0A8S2G9G5"/>
<name>A0A8S2G9G5_9BILA</name>
<reference evidence="1" key="1">
    <citation type="submission" date="2021-02" db="EMBL/GenBank/DDBJ databases">
        <authorList>
            <person name="Nowell W R."/>
        </authorList>
    </citation>
    <scope>NUCLEOTIDE SEQUENCE</scope>
</reference>
<dbReference type="Proteomes" id="UP000677228">
    <property type="component" value="Unassembled WGS sequence"/>
</dbReference>
<feature type="non-terminal residue" evidence="1">
    <location>
        <position position="38"/>
    </location>
</feature>
<sequence>MSVTNDWDVDGLIMNCDGTNIIEFVVQLEPVTKEEEGE</sequence>
<dbReference type="EMBL" id="CAJNOK010067104">
    <property type="protein sequence ID" value="CAF1653464.1"/>
    <property type="molecule type" value="Genomic_DNA"/>
</dbReference>